<evidence type="ECO:0000313" key="7">
    <source>
        <dbReference type="Proteomes" id="UP000009038"/>
    </source>
</evidence>
<name>G3Y7E3_ASPNA</name>
<evidence type="ECO:0000313" key="6">
    <source>
        <dbReference type="EMBL" id="EHA21238.1"/>
    </source>
</evidence>
<organism evidence="6 7">
    <name type="scientific">Aspergillus niger (strain ATCC 1015 / CBS 113.46 / FGSC A1144 / LSHB Ac4 / NCTC 3858a / NRRL 328 / USDA 3528.7)</name>
    <dbReference type="NCBI Taxonomy" id="380704"/>
    <lineage>
        <taxon>Eukaryota</taxon>
        <taxon>Fungi</taxon>
        <taxon>Dikarya</taxon>
        <taxon>Ascomycota</taxon>
        <taxon>Pezizomycotina</taxon>
        <taxon>Eurotiomycetes</taxon>
        <taxon>Eurotiomycetidae</taxon>
        <taxon>Eurotiales</taxon>
        <taxon>Aspergillaceae</taxon>
        <taxon>Aspergillus</taxon>
        <taxon>Aspergillus subgen. Circumdati</taxon>
    </lineage>
</organism>
<keyword evidence="4 5" id="KW-0472">Membrane</keyword>
<reference evidence="6 7" key="1">
    <citation type="journal article" date="2011" name="Genome Res.">
        <title>Comparative genomics of citric-acid-producing Aspergillus niger ATCC 1015 versus enzyme-producing CBS 513.88.</title>
        <authorList>
            <person name="Andersen M.R."/>
            <person name="Salazar M.P."/>
            <person name="Schaap P.J."/>
            <person name="van de Vondervoort P.J."/>
            <person name="Culley D."/>
            <person name="Thykaer J."/>
            <person name="Frisvad J.C."/>
            <person name="Nielsen K.F."/>
            <person name="Albang R."/>
            <person name="Albermann K."/>
            <person name="Berka R.M."/>
            <person name="Braus G.H."/>
            <person name="Braus-Stromeyer S.A."/>
            <person name="Corrochano L.M."/>
            <person name="Dai Z."/>
            <person name="van Dijck P.W."/>
            <person name="Hofmann G."/>
            <person name="Lasure L.L."/>
            <person name="Magnuson J.K."/>
            <person name="Menke H."/>
            <person name="Meijer M."/>
            <person name="Meijer S.L."/>
            <person name="Nielsen J.B."/>
            <person name="Nielsen M.L."/>
            <person name="van Ooyen A.J."/>
            <person name="Pel H.J."/>
            <person name="Poulsen L."/>
            <person name="Samson R.A."/>
            <person name="Stam H."/>
            <person name="Tsang A."/>
            <person name="van den Brink J.M."/>
            <person name="Atkins A."/>
            <person name="Aerts A."/>
            <person name="Shapiro H."/>
            <person name="Pangilinan J."/>
            <person name="Salamov A."/>
            <person name="Lou Y."/>
            <person name="Lindquist E."/>
            <person name="Lucas S."/>
            <person name="Grimwood J."/>
            <person name="Grigoriev I.V."/>
            <person name="Kubicek C.P."/>
            <person name="Martinez D."/>
            <person name="van Peij N.N."/>
            <person name="Roubos J.A."/>
            <person name="Nielsen J."/>
            <person name="Baker S.E."/>
        </authorList>
    </citation>
    <scope>NUCLEOTIDE SEQUENCE [LARGE SCALE GENOMIC DNA]</scope>
    <source>
        <strain evidence="7">ATCC 1015 / CBS 113.46 / FGSC A1144 / LSHB Ac4 / NCTC 3858a / NRRL 328 / USDA 3528.7</strain>
    </source>
</reference>
<dbReference type="AlphaFoldDB" id="G3Y7E3"/>
<accession>G3Y7E3</accession>
<dbReference type="Proteomes" id="UP000009038">
    <property type="component" value="Unassembled WGS sequence"/>
</dbReference>
<feature type="non-terminal residue" evidence="6">
    <location>
        <position position="215"/>
    </location>
</feature>
<feature type="transmembrane region" description="Helical" evidence="5">
    <location>
        <begin position="102"/>
        <end position="124"/>
    </location>
</feature>
<feature type="transmembrane region" description="Helical" evidence="5">
    <location>
        <begin position="145"/>
        <end position="164"/>
    </location>
</feature>
<evidence type="ECO:0000256" key="1">
    <source>
        <dbReference type="ARBA" id="ARBA00004141"/>
    </source>
</evidence>
<keyword evidence="3 5" id="KW-1133">Transmembrane helix</keyword>
<protein>
    <recommendedName>
        <fullName evidence="8">PQ loop repeat protein</fullName>
    </recommendedName>
</protein>
<evidence type="ECO:0000256" key="3">
    <source>
        <dbReference type="ARBA" id="ARBA00022989"/>
    </source>
</evidence>
<dbReference type="InterPro" id="IPR051415">
    <property type="entry name" value="LAAT-1"/>
</dbReference>
<dbReference type="SMART" id="SM00679">
    <property type="entry name" value="CTNS"/>
    <property type="match status" value="1"/>
</dbReference>
<sequence length="215" mass="24029">SDDGNITVASYVLGTIGTVLWCIQLIPQIWYNWRQKKTDGFPPLMMLLWASCAFSETCLFFLEVNLPLQIQPQIFGFFSLVSWGQILYYNHNYTCLKTTSLVVATAVLFGGIETLLVLTLRVCSFTSCGSNCGLIFSHLGFCRHWVFLSIDTLGGLFSLFALAAQGSFDILGGIMYILVVVLEAGIYASHIIWRIRYRAVRKEARASGKSIDEVL</sequence>
<evidence type="ECO:0008006" key="8">
    <source>
        <dbReference type="Google" id="ProtNLM"/>
    </source>
</evidence>
<dbReference type="OrthoDB" id="407617at2759"/>
<proteinExistence type="predicted"/>
<gene>
    <name evidence="6" type="ORF">ASPNIDRAFT_126262</name>
</gene>
<dbReference type="PANTHER" id="PTHR16201">
    <property type="entry name" value="SEVEN TRANSMEMBRANE PROTEIN 1-RELATED"/>
    <property type="match status" value="1"/>
</dbReference>
<evidence type="ECO:0000256" key="2">
    <source>
        <dbReference type="ARBA" id="ARBA00022692"/>
    </source>
</evidence>
<dbReference type="Gene3D" id="1.20.1280.290">
    <property type="match status" value="1"/>
</dbReference>
<dbReference type="InterPro" id="IPR006603">
    <property type="entry name" value="PQ-loop_rpt"/>
</dbReference>
<feature type="transmembrane region" description="Helical" evidence="5">
    <location>
        <begin position="43"/>
        <end position="62"/>
    </location>
</feature>
<feature type="transmembrane region" description="Helical" evidence="5">
    <location>
        <begin position="12"/>
        <end position="31"/>
    </location>
</feature>
<evidence type="ECO:0000256" key="5">
    <source>
        <dbReference type="SAM" id="Phobius"/>
    </source>
</evidence>
<dbReference type="HOGENOM" id="CLU_040201_0_0_1"/>
<comment type="subcellular location">
    <subcellularLocation>
        <location evidence="1">Membrane</location>
        <topology evidence="1">Multi-pass membrane protein</topology>
    </subcellularLocation>
</comment>
<comment type="caution">
    <text evidence="6">The sequence shown here is derived from an EMBL/GenBank/DDBJ whole genome shotgun (WGS) entry which is preliminary data.</text>
</comment>
<dbReference type="GO" id="GO:0016020">
    <property type="term" value="C:membrane"/>
    <property type="evidence" value="ECO:0007669"/>
    <property type="project" value="UniProtKB-SubCell"/>
</dbReference>
<evidence type="ECO:0000256" key="4">
    <source>
        <dbReference type="ARBA" id="ARBA00023136"/>
    </source>
</evidence>
<dbReference type="EMBL" id="ACJE01000015">
    <property type="protein sequence ID" value="EHA21238.1"/>
    <property type="molecule type" value="Genomic_DNA"/>
</dbReference>
<dbReference type="PANTHER" id="PTHR16201:SF37">
    <property type="entry name" value="PQ-LOOP REPEAT-CONTAINING PROTEIN"/>
    <property type="match status" value="1"/>
</dbReference>
<keyword evidence="2 5" id="KW-0812">Transmembrane</keyword>
<dbReference type="Pfam" id="PF04193">
    <property type="entry name" value="PQ-loop"/>
    <property type="match status" value="1"/>
</dbReference>
<feature type="non-terminal residue" evidence="6">
    <location>
        <position position="1"/>
    </location>
</feature>
<feature type="transmembrane region" description="Helical" evidence="5">
    <location>
        <begin position="170"/>
        <end position="193"/>
    </location>
</feature>
<feature type="transmembrane region" description="Helical" evidence="5">
    <location>
        <begin position="74"/>
        <end position="90"/>
    </location>
</feature>